<dbReference type="KEGG" id="lve:103090922"/>
<feature type="compositionally biased region" description="Low complexity" evidence="1">
    <location>
        <begin position="229"/>
        <end position="244"/>
    </location>
</feature>
<dbReference type="InParanoid" id="A0A340XAB0"/>
<dbReference type="GeneID" id="103090922"/>
<reference evidence="3" key="1">
    <citation type="submission" date="2025-08" db="UniProtKB">
        <authorList>
            <consortium name="RefSeq"/>
        </authorList>
    </citation>
    <scope>IDENTIFICATION</scope>
</reference>
<dbReference type="RefSeq" id="XP_007457007.1">
    <property type="nucleotide sequence ID" value="XM_007456945.1"/>
</dbReference>
<keyword evidence="2" id="KW-1185">Reference proteome</keyword>
<feature type="region of interest" description="Disordered" evidence="1">
    <location>
        <begin position="1"/>
        <end position="37"/>
    </location>
</feature>
<accession>A0A340XAB0</accession>
<organism evidence="2 3">
    <name type="scientific">Lipotes vexillifer</name>
    <name type="common">Yangtze river dolphin</name>
    <dbReference type="NCBI Taxonomy" id="118797"/>
    <lineage>
        <taxon>Eukaryota</taxon>
        <taxon>Metazoa</taxon>
        <taxon>Chordata</taxon>
        <taxon>Craniata</taxon>
        <taxon>Vertebrata</taxon>
        <taxon>Euteleostomi</taxon>
        <taxon>Mammalia</taxon>
        <taxon>Eutheria</taxon>
        <taxon>Laurasiatheria</taxon>
        <taxon>Artiodactyla</taxon>
        <taxon>Whippomorpha</taxon>
        <taxon>Cetacea</taxon>
        <taxon>Odontoceti</taxon>
        <taxon>Lipotidae</taxon>
        <taxon>Lipotes</taxon>
    </lineage>
</organism>
<feature type="compositionally biased region" description="Pro residues" evidence="1">
    <location>
        <begin position="205"/>
        <end position="226"/>
    </location>
</feature>
<protein>
    <submittedName>
        <fullName evidence="3">Basic proline-rich protein-like</fullName>
    </submittedName>
</protein>
<evidence type="ECO:0000256" key="1">
    <source>
        <dbReference type="SAM" id="MobiDB-lite"/>
    </source>
</evidence>
<name>A0A340XAB0_LIPVE</name>
<feature type="region of interest" description="Disordered" evidence="1">
    <location>
        <begin position="165"/>
        <end position="330"/>
    </location>
</feature>
<dbReference type="AlphaFoldDB" id="A0A340XAB0"/>
<proteinExistence type="predicted"/>
<evidence type="ECO:0000313" key="2">
    <source>
        <dbReference type="Proteomes" id="UP000265300"/>
    </source>
</evidence>
<feature type="compositionally biased region" description="Low complexity" evidence="1">
    <location>
        <begin position="254"/>
        <end position="271"/>
    </location>
</feature>
<feature type="compositionally biased region" description="Pro residues" evidence="1">
    <location>
        <begin position="310"/>
        <end position="322"/>
    </location>
</feature>
<evidence type="ECO:0000313" key="3">
    <source>
        <dbReference type="RefSeq" id="XP_007457007.1"/>
    </source>
</evidence>
<sequence>MPGAGHASRSRFRSRARTPVSPALLGPSGPTPPGPLWAAGWAAGATAHIPESPIGQRLQALRAPVALARAGTRSYRKARAPAATPPADALSPSRAGGCSGLYGAPHPIPGGVTEARVLKVTKAVDIDQGPSSCRAAFPTGPNLGLAGLGVLQAPQCFQFFQAAGTQRDGEPEPGGLTPQGEAGPEAGRREEEGVGGGGDAAPQCPRHPVPGYPALAPRPRPSAPREPSPRLSAPTSRPGSAPQPRSRPLPRSPVPGSTAPTATPRPTFRTPVASPLPQARLASPRPQSRPRPGISPSPHSRPARVRIPGPAAPRPASPPPGRVPAAPQAC</sequence>
<gene>
    <name evidence="3" type="primary">LOC103090922</name>
</gene>
<dbReference type="Proteomes" id="UP000265300">
    <property type="component" value="Unplaced"/>
</dbReference>